<comment type="caution">
    <text evidence="1">The sequence shown here is derived from an EMBL/GenBank/DDBJ whole genome shotgun (WGS) entry which is preliminary data.</text>
</comment>
<keyword evidence="2" id="KW-1185">Reference proteome</keyword>
<gene>
    <name evidence="1" type="ORF">ABDB84_16550</name>
</gene>
<dbReference type="EMBL" id="JBDIVE010000010">
    <property type="protein sequence ID" value="MEN3070095.1"/>
    <property type="molecule type" value="Genomic_DNA"/>
</dbReference>
<dbReference type="Proteomes" id="UP001410394">
    <property type="component" value="Unassembled WGS sequence"/>
</dbReference>
<accession>A0ABU9Z2C8</accession>
<name>A0ABU9Z2C8_9RHOO</name>
<proteinExistence type="predicted"/>
<reference evidence="1 2" key="1">
    <citation type="journal article" date="2018" name="Int. J. Syst. Evol. Microbiol.">
        <title>Uliginosibacterium sediminicola sp. nov., isolated from freshwater sediment.</title>
        <authorList>
            <person name="Hwang W.M."/>
            <person name="Kim S.M."/>
            <person name="Kang K."/>
            <person name="Ahn T.Y."/>
        </authorList>
    </citation>
    <scope>NUCLEOTIDE SEQUENCE [LARGE SCALE GENOMIC DNA]</scope>
    <source>
        <strain evidence="1 2">M1-21</strain>
    </source>
</reference>
<sequence>MNSLQSLYWRDFGCFCVVPDRAFVGSDLSNTPRRFVVFVTSGYRHDSQFESSGKWRQIRIYAIFIESGTPVAESSSHRPCLADESLTRRPKNGARGCIRGTVKREGKPNRERQYLCEDF</sequence>
<evidence type="ECO:0000313" key="1">
    <source>
        <dbReference type="EMBL" id="MEN3070095.1"/>
    </source>
</evidence>
<organism evidence="1 2">
    <name type="scientific">Uliginosibacterium sediminicola</name>
    <dbReference type="NCBI Taxonomy" id="2024550"/>
    <lineage>
        <taxon>Bacteria</taxon>
        <taxon>Pseudomonadati</taxon>
        <taxon>Pseudomonadota</taxon>
        <taxon>Betaproteobacteria</taxon>
        <taxon>Rhodocyclales</taxon>
        <taxon>Zoogloeaceae</taxon>
        <taxon>Uliginosibacterium</taxon>
    </lineage>
</organism>
<protein>
    <submittedName>
        <fullName evidence="1">Uncharacterized protein</fullName>
    </submittedName>
</protein>
<dbReference type="RefSeq" id="WP_345920870.1">
    <property type="nucleotide sequence ID" value="NZ_JBDIVE010000010.1"/>
</dbReference>
<evidence type="ECO:0000313" key="2">
    <source>
        <dbReference type="Proteomes" id="UP001410394"/>
    </source>
</evidence>